<proteinExistence type="predicted"/>
<keyword evidence="1" id="KW-0812">Transmembrane</keyword>
<keyword evidence="1" id="KW-0472">Membrane</keyword>
<organism evidence="2 3">
    <name type="scientific">Medusavirus stheno T3</name>
    <dbReference type="NCBI Taxonomy" id="3069717"/>
    <lineage>
        <taxon>Viruses</taxon>
        <taxon>Varidnaviria</taxon>
        <taxon>Bamfordvirae</taxon>
        <taxon>Nucleocytoviricota</taxon>
        <taxon>Megaviricetes</taxon>
        <taxon>Mamonoviridae</taxon>
        <taxon>Medusavirus</taxon>
        <taxon>Medusavirus sthenus</taxon>
    </lineage>
</organism>
<evidence type="ECO:0008006" key="4">
    <source>
        <dbReference type="Google" id="ProtNLM"/>
    </source>
</evidence>
<dbReference type="KEGG" id="vg:80543400"/>
<keyword evidence="3" id="KW-1185">Reference proteome</keyword>
<keyword evidence="1" id="KW-1133">Transmembrane helix</keyword>
<accession>A0A7S7YEB4</accession>
<feature type="transmembrane region" description="Helical" evidence="1">
    <location>
        <begin position="98"/>
        <end position="118"/>
    </location>
</feature>
<protein>
    <recommendedName>
        <fullName evidence="4">Transmembrane protein</fullName>
    </recommendedName>
</protein>
<evidence type="ECO:0000313" key="3">
    <source>
        <dbReference type="Proteomes" id="UP001162098"/>
    </source>
</evidence>
<sequence>MPPLTFAAVCILLINVVAWTGVILLAIPAATEPKPDPAVCAMLAFEPDCLSMCGCGWCGHANAKAGACYWSYRSSCVGDDATFAVADCTERNTAISTAWNVCWVLAGVGGVLVVWIFWRAREAREGYEQIP</sequence>
<dbReference type="Proteomes" id="UP001162098">
    <property type="component" value="Segment"/>
</dbReference>
<evidence type="ECO:0000256" key="1">
    <source>
        <dbReference type="SAM" id="Phobius"/>
    </source>
</evidence>
<reference evidence="2 3" key="1">
    <citation type="submission" date="2020-09" db="EMBL/GenBank/DDBJ databases">
        <authorList>
            <person name="Zhang R."/>
            <person name="Garcia K."/>
            <person name="Ogata H."/>
        </authorList>
    </citation>
    <scope>NUCLEOTIDE SEQUENCE [LARGE SCALE GENOMIC DNA]</scope>
    <source>
        <strain evidence="3">stheno</strain>
    </source>
</reference>
<name>A0A7S7YEB4_9VIRU</name>
<evidence type="ECO:0000313" key="2">
    <source>
        <dbReference type="EMBL" id="QPB44204.1"/>
    </source>
</evidence>
<dbReference type="EMBL" id="MW018138">
    <property type="protein sequence ID" value="QPB44204.1"/>
    <property type="molecule type" value="Genomic_DNA"/>
</dbReference>